<keyword evidence="2" id="KW-1185">Reference proteome</keyword>
<organism evidence="1 2">
    <name type="scientific">Coniosporium uncinatum</name>
    <dbReference type="NCBI Taxonomy" id="93489"/>
    <lineage>
        <taxon>Eukaryota</taxon>
        <taxon>Fungi</taxon>
        <taxon>Dikarya</taxon>
        <taxon>Ascomycota</taxon>
        <taxon>Pezizomycotina</taxon>
        <taxon>Dothideomycetes</taxon>
        <taxon>Dothideomycetes incertae sedis</taxon>
        <taxon>Coniosporium</taxon>
    </lineage>
</organism>
<comment type="caution">
    <text evidence="1">The sequence shown here is derived from an EMBL/GenBank/DDBJ whole genome shotgun (WGS) entry which is preliminary data.</text>
</comment>
<evidence type="ECO:0000313" key="1">
    <source>
        <dbReference type="EMBL" id="KAK3060746.1"/>
    </source>
</evidence>
<dbReference type="EMBL" id="JAWDJW010008323">
    <property type="protein sequence ID" value="KAK3060746.1"/>
    <property type="molecule type" value="Genomic_DNA"/>
</dbReference>
<feature type="non-terminal residue" evidence="1">
    <location>
        <position position="1"/>
    </location>
</feature>
<protein>
    <submittedName>
        <fullName evidence="1">Uncharacterized protein</fullName>
    </submittedName>
</protein>
<sequence length="140" mass="14509">WDFVTGVNLKGVFNCLRAEIPRLNDYASIVNAASVAGICGLPKNAPYVAAKHAVVGLTKAAAHELADRGIRSNCIAPGPIDTPMVRKSAQTGSGNTVSDRIPMGRQGHVSEVAALVAWLLSDGSSYITGTVQAIDGGFTC</sequence>
<proteinExistence type="predicted"/>
<accession>A0ACC3D267</accession>
<reference evidence="1" key="1">
    <citation type="submission" date="2024-09" db="EMBL/GenBank/DDBJ databases">
        <title>Black Yeasts Isolated from many extreme environments.</title>
        <authorList>
            <person name="Coleine C."/>
            <person name="Stajich J.E."/>
            <person name="Selbmann L."/>
        </authorList>
    </citation>
    <scope>NUCLEOTIDE SEQUENCE</scope>
    <source>
        <strain evidence="1">CCFEE 5737</strain>
    </source>
</reference>
<dbReference type="Proteomes" id="UP001186974">
    <property type="component" value="Unassembled WGS sequence"/>
</dbReference>
<gene>
    <name evidence="1" type="ORF">LTS18_007777</name>
</gene>
<name>A0ACC3D267_9PEZI</name>
<evidence type="ECO:0000313" key="2">
    <source>
        <dbReference type="Proteomes" id="UP001186974"/>
    </source>
</evidence>